<evidence type="ECO:0000256" key="8">
    <source>
        <dbReference type="ARBA" id="ARBA00023303"/>
    </source>
</evidence>
<evidence type="ECO:0000256" key="1">
    <source>
        <dbReference type="ARBA" id="ARBA00004141"/>
    </source>
</evidence>
<reference evidence="10" key="1">
    <citation type="thesis" date="2021" institute="BYU ScholarsArchive" country="Provo, UT, USA">
        <title>Applications of and Algorithms for Genome Assembly and Genomic Analyses with an Emphasis on Marine Teleosts.</title>
        <authorList>
            <person name="Pickett B.D."/>
        </authorList>
    </citation>
    <scope>NUCLEOTIDE SEQUENCE</scope>
    <source>
        <strain evidence="10">HI-2016</strain>
    </source>
</reference>
<dbReference type="EMBL" id="JAFBMS010000008">
    <property type="protein sequence ID" value="KAG9349959.1"/>
    <property type="molecule type" value="Genomic_DNA"/>
</dbReference>
<keyword evidence="5 9" id="KW-1133">Transmembrane helix</keyword>
<keyword evidence="8" id="KW-0407">Ion channel</keyword>
<proteinExistence type="inferred from homology"/>
<protein>
    <submittedName>
        <fullName evidence="10">Uncharacterized protein</fullName>
    </submittedName>
</protein>
<sequence>MSSRKLTLEHIAKPTNIKEVQGQLDAGMVQLGSVNSRLKVRTIVQNVTVIVLLKLTDTLMSPYFTCPCTNLRSLLVGLYFTGPSLAFTALTISLSKRGVFEALGCGGCCKGGAGYGRSCTSPALCSLWRKSIVSLYPAMCWVTILFIDGKYYACLHLGTCSNITAGDMKSPEGIKLQVESQILGFGLVVLVSILSLCFYLYECLCSSPEDRYRKLFNKKLEKAKELHIKEYVKKRCVETLSQCDSLLSPHPHRQPDVLSVVEIACSAVFTSETKLNLPFTKALSLTLIRNPLPSIKIAFCASSLRITKPLSDPESRVPLQTASCMNTLSLPVNQPLSPTLSLTEFSGESTLILTLIPEAVIAVPLTFNKPAIYSLTVSSGPKLQLISSTIISLPNHVHSVTLPLPFKQPQPLTLVSCNDDSLTLSPNTVPHHFTK</sequence>
<dbReference type="OrthoDB" id="8962751at2759"/>
<dbReference type="InterPro" id="IPR029569">
    <property type="entry name" value="CALHM"/>
</dbReference>
<comment type="subcellular location">
    <subcellularLocation>
        <location evidence="1">Membrane</location>
        <topology evidence="1">Multi-pass membrane protein</topology>
    </subcellularLocation>
</comment>
<keyword evidence="7 9" id="KW-0472">Membrane</keyword>
<gene>
    <name evidence="10" type="ORF">JZ751_026312</name>
</gene>
<accession>A0A8T2PCL6</accession>
<dbReference type="GO" id="GO:0034220">
    <property type="term" value="P:monoatomic ion transmembrane transport"/>
    <property type="evidence" value="ECO:0007669"/>
    <property type="project" value="UniProtKB-KW"/>
</dbReference>
<keyword evidence="6" id="KW-0406">Ion transport</keyword>
<comment type="caution">
    <text evidence="10">The sequence shown here is derived from an EMBL/GenBank/DDBJ whole genome shotgun (WGS) entry which is preliminary data.</text>
</comment>
<keyword evidence="3" id="KW-0813">Transport</keyword>
<evidence type="ECO:0000313" key="10">
    <source>
        <dbReference type="EMBL" id="KAG9349959.1"/>
    </source>
</evidence>
<evidence type="ECO:0000256" key="5">
    <source>
        <dbReference type="ARBA" id="ARBA00022989"/>
    </source>
</evidence>
<evidence type="ECO:0000256" key="6">
    <source>
        <dbReference type="ARBA" id="ARBA00023065"/>
    </source>
</evidence>
<organism evidence="10 11">
    <name type="scientific">Albula glossodonta</name>
    <name type="common">roundjaw bonefish</name>
    <dbReference type="NCBI Taxonomy" id="121402"/>
    <lineage>
        <taxon>Eukaryota</taxon>
        <taxon>Metazoa</taxon>
        <taxon>Chordata</taxon>
        <taxon>Craniata</taxon>
        <taxon>Vertebrata</taxon>
        <taxon>Euteleostomi</taxon>
        <taxon>Actinopterygii</taxon>
        <taxon>Neopterygii</taxon>
        <taxon>Teleostei</taxon>
        <taxon>Albuliformes</taxon>
        <taxon>Albulidae</taxon>
        <taxon>Albula</taxon>
    </lineage>
</organism>
<keyword evidence="11" id="KW-1185">Reference proteome</keyword>
<evidence type="ECO:0000256" key="9">
    <source>
        <dbReference type="SAM" id="Phobius"/>
    </source>
</evidence>
<comment type="similarity">
    <text evidence="2">Belongs to the CALHM family.</text>
</comment>
<dbReference type="Proteomes" id="UP000824540">
    <property type="component" value="Unassembled WGS sequence"/>
</dbReference>
<name>A0A8T2PCL6_9TELE</name>
<dbReference type="Pfam" id="PF14798">
    <property type="entry name" value="Ca_hom_mod"/>
    <property type="match status" value="1"/>
</dbReference>
<dbReference type="AlphaFoldDB" id="A0A8T2PCL6"/>
<feature type="transmembrane region" description="Helical" evidence="9">
    <location>
        <begin position="182"/>
        <end position="201"/>
    </location>
</feature>
<evidence type="ECO:0000313" key="11">
    <source>
        <dbReference type="Proteomes" id="UP000824540"/>
    </source>
</evidence>
<dbReference type="GO" id="GO:0016020">
    <property type="term" value="C:membrane"/>
    <property type="evidence" value="ECO:0007669"/>
    <property type="project" value="UniProtKB-SubCell"/>
</dbReference>
<keyword evidence="4 9" id="KW-0812">Transmembrane</keyword>
<evidence type="ECO:0000256" key="7">
    <source>
        <dbReference type="ARBA" id="ARBA00023136"/>
    </source>
</evidence>
<evidence type="ECO:0000256" key="2">
    <source>
        <dbReference type="ARBA" id="ARBA00008497"/>
    </source>
</evidence>
<dbReference type="GO" id="GO:1904669">
    <property type="term" value="P:ATP export"/>
    <property type="evidence" value="ECO:0007669"/>
    <property type="project" value="UniProtKB-ARBA"/>
</dbReference>
<evidence type="ECO:0000256" key="3">
    <source>
        <dbReference type="ARBA" id="ARBA00022448"/>
    </source>
</evidence>
<evidence type="ECO:0000256" key="4">
    <source>
        <dbReference type="ARBA" id="ARBA00022692"/>
    </source>
</evidence>